<reference evidence="2" key="1">
    <citation type="journal article" date="2016" name="Insect Biochem. Mol. Biol.">
        <title>Multifaceted biological insights from a draft genome sequence of the tobacco hornworm moth, Manduca sexta.</title>
        <authorList>
            <person name="Kanost M.R."/>
            <person name="Arrese E.L."/>
            <person name="Cao X."/>
            <person name="Chen Y.R."/>
            <person name="Chellapilla S."/>
            <person name="Goldsmith M.R."/>
            <person name="Grosse-Wilde E."/>
            <person name="Heckel D.G."/>
            <person name="Herndon N."/>
            <person name="Jiang H."/>
            <person name="Papanicolaou A."/>
            <person name="Qu J."/>
            <person name="Soulages J.L."/>
            <person name="Vogel H."/>
            <person name="Walters J."/>
            <person name="Waterhouse R.M."/>
            <person name="Ahn S.J."/>
            <person name="Almeida F.C."/>
            <person name="An C."/>
            <person name="Aqrawi P."/>
            <person name="Bretschneider A."/>
            <person name="Bryant W.B."/>
            <person name="Bucks S."/>
            <person name="Chao H."/>
            <person name="Chevignon G."/>
            <person name="Christen J.M."/>
            <person name="Clarke D.F."/>
            <person name="Dittmer N.T."/>
            <person name="Ferguson L.C.F."/>
            <person name="Garavelou S."/>
            <person name="Gordon K.H.J."/>
            <person name="Gunaratna R.T."/>
            <person name="Han Y."/>
            <person name="Hauser F."/>
            <person name="He Y."/>
            <person name="Heidel-Fischer H."/>
            <person name="Hirsh A."/>
            <person name="Hu Y."/>
            <person name="Jiang H."/>
            <person name="Kalra D."/>
            <person name="Klinner C."/>
            <person name="Konig C."/>
            <person name="Kovar C."/>
            <person name="Kroll A.R."/>
            <person name="Kuwar S.S."/>
            <person name="Lee S.L."/>
            <person name="Lehman R."/>
            <person name="Li K."/>
            <person name="Li Z."/>
            <person name="Liang H."/>
            <person name="Lovelace S."/>
            <person name="Lu Z."/>
            <person name="Mansfield J.H."/>
            <person name="McCulloch K.J."/>
            <person name="Mathew T."/>
            <person name="Morton B."/>
            <person name="Muzny D.M."/>
            <person name="Neunemann D."/>
            <person name="Ongeri F."/>
            <person name="Pauchet Y."/>
            <person name="Pu L.L."/>
            <person name="Pyrousis I."/>
            <person name="Rao X.J."/>
            <person name="Redding A."/>
            <person name="Roesel C."/>
            <person name="Sanchez-Gracia A."/>
            <person name="Schaack S."/>
            <person name="Shukla A."/>
            <person name="Tetreau G."/>
            <person name="Wang Y."/>
            <person name="Xiong G.H."/>
            <person name="Traut W."/>
            <person name="Walsh T.K."/>
            <person name="Worley K.C."/>
            <person name="Wu D."/>
            <person name="Wu W."/>
            <person name="Wu Y.Q."/>
            <person name="Zhang X."/>
            <person name="Zou Z."/>
            <person name="Zucker H."/>
            <person name="Briscoe A.D."/>
            <person name="Burmester T."/>
            <person name="Clem R.J."/>
            <person name="Feyereisen R."/>
            <person name="Grimmelikhuijzen C.J.P."/>
            <person name="Hamodrakas S.J."/>
            <person name="Hansson B.S."/>
            <person name="Huguet E."/>
            <person name="Jermiin L.S."/>
            <person name="Lan Q."/>
            <person name="Lehman H.K."/>
            <person name="Lorenzen M."/>
            <person name="Merzendorfer H."/>
            <person name="Michalopoulos I."/>
            <person name="Morton D.B."/>
            <person name="Muthukrishnan S."/>
            <person name="Oakeshott J.G."/>
            <person name="Palmer W."/>
            <person name="Park Y."/>
            <person name="Passarelli A.L."/>
            <person name="Rozas J."/>
            <person name="Schwartz L.M."/>
            <person name="Smith W."/>
            <person name="Southgate A."/>
            <person name="Vilcinskas A."/>
            <person name="Vogt R."/>
            <person name="Wang P."/>
            <person name="Werren J."/>
            <person name="Yu X.Q."/>
            <person name="Zhou J.J."/>
            <person name="Brown S.J."/>
            <person name="Scherer S.E."/>
            <person name="Richards S."/>
            <person name="Blissard G.W."/>
        </authorList>
    </citation>
    <scope>NUCLEOTIDE SEQUENCE</scope>
</reference>
<dbReference type="EMBL" id="JH668383">
    <property type="protein sequence ID" value="KAG6450104.1"/>
    <property type="molecule type" value="Genomic_DNA"/>
</dbReference>
<comment type="caution">
    <text evidence="2">The sequence shown here is derived from an EMBL/GenBank/DDBJ whole genome shotgun (WGS) entry which is preliminary data.</text>
</comment>
<accession>A0A921Z2A4</accession>
<evidence type="ECO:0000313" key="2">
    <source>
        <dbReference type="EMBL" id="KAG6450104.1"/>
    </source>
</evidence>
<reference evidence="2" key="2">
    <citation type="submission" date="2020-12" db="EMBL/GenBank/DDBJ databases">
        <authorList>
            <person name="Kanost M."/>
        </authorList>
    </citation>
    <scope>NUCLEOTIDE SEQUENCE</scope>
</reference>
<feature type="signal peptide" evidence="1">
    <location>
        <begin position="1"/>
        <end position="20"/>
    </location>
</feature>
<feature type="chain" id="PRO_5038276424" evidence="1">
    <location>
        <begin position="21"/>
        <end position="49"/>
    </location>
</feature>
<keyword evidence="3" id="KW-1185">Reference proteome</keyword>
<proteinExistence type="predicted"/>
<gene>
    <name evidence="2" type="ORF">O3G_MSEX006389</name>
</gene>
<protein>
    <submittedName>
        <fullName evidence="2">Uncharacterized protein</fullName>
    </submittedName>
</protein>
<organism evidence="2 3">
    <name type="scientific">Manduca sexta</name>
    <name type="common">Tobacco hawkmoth</name>
    <name type="synonym">Tobacco hornworm</name>
    <dbReference type="NCBI Taxonomy" id="7130"/>
    <lineage>
        <taxon>Eukaryota</taxon>
        <taxon>Metazoa</taxon>
        <taxon>Ecdysozoa</taxon>
        <taxon>Arthropoda</taxon>
        <taxon>Hexapoda</taxon>
        <taxon>Insecta</taxon>
        <taxon>Pterygota</taxon>
        <taxon>Neoptera</taxon>
        <taxon>Endopterygota</taxon>
        <taxon>Lepidoptera</taxon>
        <taxon>Glossata</taxon>
        <taxon>Ditrysia</taxon>
        <taxon>Bombycoidea</taxon>
        <taxon>Sphingidae</taxon>
        <taxon>Sphinginae</taxon>
        <taxon>Sphingini</taxon>
        <taxon>Manduca</taxon>
    </lineage>
</organism>
<evidence type="ECO:0000256" key="1">
    <source>
        <dbReference type="SAM" id="SignalP"/>
    </source>
</evidence>
<name>A0A921Z2A4_MANSE</name>
<evidence type="ECO:0000313" key="3">
    <source>
        <dbReference type="Proteomes" id="UP000791440"/>
    </source>
</evidence>
<sequence length="49" mass="5196">MSRFFVFFFLASFLVALSASMPSDDGQGSRVKAGECPSDVGIISTCTNT</sequence>
<dbReference type="EMBL" id="JH668383">
    <property type="protein sequence ID" value="KAG6450103.1"/>
    <property type="molecule type" value="Genomic_DNA"/>
</dbReference>
<dbReference type="AlphaFoldDB" id="A0A921Z2A4"/>
<dbReference type="Proteomes" id="UP000791440">
    <property type="component" value="Unassembled WGS sequence"/>
</dbReference>
<keyword evidence="1" id="KW-0732">Signal</keyword>